<organism evidence="2 3">
    <name type="scientific">Prymnesium parvum</name>
    <name type="common">Toxic golden alga</name>
    <dbReference type="NCBI Taxonomy" id="97485"/>
    <lineage>
        <taxon>Eukaryota</taxon>
        <taxon>Haptista</taxon>
        <taxon>Haptophyta</taxon>
        <taxon>Prymnesiophyceae</taxon>
        <taxon>Prymnesiales</taxon>
        <taxon>Prymnesiaceae</taxon>
        <taxon>Prymnesium</taxon>
    </lineage>
</organism>
<dbReference type="InterPro" id="IPR015943">
    <property type="entry name" value="WD40/YVTN_repeat-like_dom_sf"/>
</dbReference>
<evidence type="ECO:0000256" key="1">
    <source>
        <dbReference type="SAM" id="MobiDB-lite"/>
    </source>
</evidence>
<evidence type="ECO:0008006" key="4">
    <source>
        <dbReference type="Google" id="ProtNLM"/>
    </source>
</evidence>
<evidence type="ECO:0000313" key="2">
    <source>
        <dbReference type="EMBL" id="KAL1510871.1"/>
    </source>
</evidence>
<evidence type="ECO:0000313" key="3">
    <source>
        <dbReference type="Proteomes" id="UP001515480"/>
    </source>
</evidence>
<dbReference type="EMBL" id="JBGBPQ010000014">
    <property type="protein sequence ID" value="KAL1510871.1"/>
    <property type="molecule type" value="Genomic_DNA"/>
</dbReference>
<sequence>MRGAGTAREGEGRRWEASGDRPATSKRRRVGQASSAGLYQRLTEREIDQKVSRSFARRSTRERFSNLQLRLSLDIYARSASLTGLETMMERRYRVEEICSAGDMVFGLTENGICCAFERLSGRRTCILNKDSSEVVRSLFHNKSNGTLITVSVESHDLYTSLRCRATPLESLRSGDISSRVRLFEAESLRWPGFVEFDDVNGIVLTFSATDSVYKVWSMQDPTKVLYHLPDSNIEEIKISPGVMMIMRTNEEGLLPLQVRCIETGKVLSEVRQEIEKDKRIDVVEQFNEKLILKQEQSPVRIIDLLNGSVVQLANQEFRKPVAFIFLYEYNCFLAFESNTVTVWDFTGNLVRHFEDHALWFPYPGLDYTSVIYITQAQDVIISICQDGAVNSNGSVDGDPSSSHISIHISSINTGRCLARIDPKRASDPKISALCYNETYGEIITGNENGVLQIWSN</sequence>
<feature type="compositionally biased region" description="Basic and acidic residues" evidence="1">
    <location>
        <begin position="8"/>
        <end position="19"/>
    </location>
</feature>
<comment type="caution">
    <text evidence="2">The sequence shown here is derived from an EMBL/GenBank/DDBJ whole genome shotgun (WGS) entry which is preliminary data.</text>
</comment>
<protein>
    <recommendedName>
        <fullName evidence="4">Cilia- and flagella-associated protein 43</fullName>
    </recommendedName>
</protein>
<dbReference type="Proteomes" id="UP001515480">
    <property type="component" value="Unassembled WGS sequence"/>
</dbReference>
<keyword evidence="3" id="KW-1185">Reference proteome</keyword>
<dbReference type="Gene3D" id="2.130.10.10">
    <property type="entry name" value="YVTN repeat-like/Quinoprotein amine dehydrogenase"/>
    <property type="match status" value="1"/>
</dbReference>
<proteinExistence type="predicted"/>
<name>A0AB34J159_PRYPA</name>
<accession>A0AB34J159</accession>
<dbReference type="InterPro" id="IPR057221">
    <property type="entry name" value="DUF7899"/>
</dbReference>
<gene>
    <name evidence="2" type="ORF">AB1Y20_005703</name>
</gene>
<dbReference type="PANTHER" id="PTHR31789">
    <property type="entry name" value="OS05G0482600 PROTEIN"/>
    <property type="match status" value="1"/>
</dbReference>
<dbReference type="InterPro" id="IPR011047">
    <property type="entry name" value="Quinoprotein_ADH-like_sf"/>
</dbReference>
<reference evidence="2 3" key="1">
    <citation type="journal article" date="2024" name="Science">
        <title>Giant polyketide synthase enzymes in the biosynthesis of giant marine polyether toxins.</title>
        <authorList>
            <person name="Fallon T.R."/>
            <person name="Shende V.V."/>
            <person name="Wierzbicki I.H."/>
            <person name="Pendleton A.L."/>
            <person name="Watervoot N.F."/>
            <person name="Auber R.P."/>
            <person name="Gonzalez D.J."/>
            <person name="Wisecaver J.H."/>
            <person name="Moore B.S."/>
        </authorList>
    </citation>
    <scope>NUCLEOTIDE SEQUENCE [LARGE SCALE GENOMIC DNA]</scope>
    <source>
        <strain evidence="2 3">12B1</strain>
    </source>
</reference>
<dbReference type="SUPFAM" id="SSF50998">
    <property type="entry name" value="Quinoprotein alcohol dehydrogenase-like"/>
    <property type="match status" value="1"/>
</dbReference>
<dbReference type="Pfam" id="PF25463">
    <property type="entry name" value="DUF7899"/>
    <property type="match status" value="1"/>
</dbReference>
<dbReference type="PANTHER" id="PTHR31789:SF1">
    <property type="entry name" value="OS05G0482600 PROTEIN"/>
    <property type="match status" value="1"/>
</dbReference>
<feature type="region of interest" description="Disordered" evidence="1">
    <location>
        <begin position="1"/>
        <end position="36"/>
    </location>
</feature>
<dbReference type="AlphaFoldDB" id="A0AB34J159"/>